<name>A0ACA9Q4D2_9GLOM</name>
<proteinExistence type="predicted"/>
<dbReference type="EMBL" id="CAJVQC010027677">
    <property type="protein sequence ID" value="CAG8737138.1"/>
    <property type="molecule type" value="Genomic_DNA"/>
</dbReference>
<protein>
    <submittedName>
        <fullName evidence="1">15878_t:CDS:1</fullName>
    </submittedName>
</protein>
<comment type="caution">
    <text evidence="1">The sequence shown here is derived from an EMBL/GenBank/DDBJ whole genome shotgun (WGS) entry which is preliminary data.</text>
</comment>
<feature type="non-terminal residue" evidence="1">
    <location>
        <position position="1"/>
    </location>
</feature>
<sequence>IYLFTVEFGLCRQDNEIRAYGAGLLSSFGELEYALSDKPEKRPFDPSKTSLQKYYLTEYQPVYFIADSFKDAQQKVRDFSKSLDRPFSVRYNPYTESIEVLDTQEKVLRYAQSIKNDMVAMVDTLGRL</sequence>
<keyword evidence="2" id="KW-1185">Reference proteome</keyword>
<evidence type="ECO:0000313" key="2">
    <source>
        <dbReference type="Proteomes" id="UP000789920"/>
    </source>
</evidence>
<gene>
    <name evidence="1" type="ORF">RPERSI_LOCUS12772</name>
</gene>
<accession>A0ACA9Q4D2</accession>
<reference evidence="1" key="1">
    <citation type="submission" date="2021-06" db="EMBL/GenBank/DDBJ databases">
        <authorList>
            <person name="Kallberg Y."/>
            <person name="Tangrot J."/>
            <person name="Rosling A."/>
        </authorList>
    </citation>
    <scope>NUCLEOTIDE SEQUENCE</scope>
    <source>
        <strain evidence="1">MA461A</strain>
    </source>
</reference>
<dbReference type="Proteomes" id="UP000789920">
    <property type="component" value="Unassembled WGS sequence"/>
</dbReference>
<organism evidence="1 2">
    <name type="scientific">Racocetra persica</name>
    <dbReference type="NCBI Taxonomy" id="160502"/>
    <lineage>
        <taxon>Eukaryota</taxon>
        <taxon>Fungi</taxon>
        <taxon>Fungi incertae sedis</taxon>
        <taxon>Mucoromycota</taxon>
        <taxon>Glomeromycotina</taxon>
        <taxon>Glomeromycetes</taxon>
        <taxon>Diversisporales</taxon>
        <taxon>Gigasporaceae</taxon>
        <taxon>Racocetra</taxon>
    </lineage>
</organism>
<evidence type="ECO:0000313" key="1">
    <source>
        <dbReference type="EMBL" id="CAG8737138.1"/>
    </source>
</evidence>